<name>V9SH86_9VIRU</name>
<protein>
    <submittedName>
        <fullName evidence="2">Uncharacterized protein</fullName>
    </submittedName>
</protein>
<sequence length="151" mass="17580">MESDILEVIKNFLSEECLLSDKDYEFSVRHTVGSFGDVVNCSVSLGRWRNHLCSWSELTDAKGRSFQICGRSQTREACIDIIKLNIRNNKLFQELQATKMKRLAEENAELQKRCEQLSKHNKKLWMKNKEMKYAPGGKGFEKSRQHFMGLM</sequence>
<evidence type="ECO:0000313" key="3">
    <source>
        <dbReference type="Proteomes" id="UP000232615"/>
    </source>
</evidence>
<dbReference type="Proteomes" id="UP000232615">
    <property type="component" value="Segment"/>
</dbReference>
<reference evidence="2 3" key="1">
    <citation type="journal article" date="2014" name="Arch. Virol.">
        <title>Complete genome sequence of Tunisvirus, a new member of the proposed family Marseilleviridae.</title>
        <authorList>
            <person name="Aherfi S."/>
            <person name="Boughalmi M."/>
            <person name="Pagnier I."/>
            <person name="Fournous G."/>
            <person name="La Scola B."/>
            <person name="Raoult D."/>
            <person name="Colson P."/>
        </authorList>
    </citation>
    <scope>NUCLEOTIDE SEQUENCE [LARGE SCALE GENOMIC DNA]</scope>
    <source>
        <strain evidence="2 3">U484</strain>
    </source>
</reference>
<accession>V9SH86</accession>
<organism evidence="2 3">
    <name type="scientific">Tunisvirus fontaine2</name>
    <dbReference type="NCBI Taxonomy" id="1421067"/>
    <lineage>
        <taxon>Viruses</taxon>
        <taxon>Varidnaviria</taxon>
        <taxon>Bamfordvirae</taxon>
        <taxon>Nucleocytoviricota</taxon>
        <taxon>Megaviricetes</taxon>
        <taxon>Pimascovirales</taxon>
        <taxon>Pimascovirales incertae sedis</taxon>
        <taxon>Marseilleviridae</taxon>
        <taxon>Losannavirus</taxon>
        <taxon>Losannavirus tunisense</taxon>
    </lineage>
</organism>
<keyword evidence="1" id="KW-0175">Coiled coil</keyword>
<gene>
    <name evidence="2" type="ORF">TNS_ORF399</name>
</gene>
<dbReference type="EMBL" id="KF483846">
    <property type="protein sequence ID" value="AHC55117.1"/>
    <property type="molecule type" value="Genomic_DNA"/>
</dbReference>
<evidence type="ECO:0000256" key="1">
    <source>
        <dbReference type="SAM" id="Coils"/>
    </source>
</evidence>
<keyword evidence="3" id="KW-1185">Reference proteome</keyword>
<feature type="coiled-coil region" evidence="1">
    <location>
        <begin position="93"/>
        <end position="120"/>
    </location>
</feature>
<evidence type="ECO:0000313" key="2">
    <source>
        <dbReference type="EMBL" id="AHC55117.1"/>
    </source>
</evidence>
<proteinExistence type="predicted"/>